<accession>A0A0E9WHQ2</accession>
<dbReference type="PROSITE" id="PS51257">
    <property type="entry name" value="PROKAR_LIPOPROTEIN"/>
    <property type="match status" value="1"/>
</dbReference>
<dbReference type="AlphaFoldDB" id="A0A0E9WHQ2"/>
<organism evidence="1">
    <name type="scientific">Anguilla anguilla</name>
    <name type="common">European freshwater eel</name>
    <name type="synonym">Muraena anguilla</name>
    <dbReference type="NCBI Taxonomy" id="7936"/>
    <lineage>
        <taxon>Eukaryota</taxon>
        <taxon>Metazoa</taxon>
        <taxon>Chordata</taxon>
        <taxon>Craniata</taxon>
        <taxon>Vertebrata</taxon>
        <taxon>Euteleostomi</taxon>
        <taxon>Actinopterygii</taxon>
        <taxon>Neopterygii</taxon>
        <taxon>Teleostei</taxon>
        <taxon>Anguilliformes</taxon>
        <taxon>Anguillidae</taxon>
        <taxon>Anguilla</taxon>
    </lineage>
</organism>
<reference evidence="1" key="1">
    <citation type="submission" date="2014-11" db="EMBL/GenBank/DDBJ databases">
        <authorList>
            <person name="Amaro Gonzalez C."/>
        </authorList>
    </citation>
    <scope>NUCLEOTIDE SEQUENCE</scope>
</reference>
<protein>
    <submittedName>
        <fullName evidence="1">Uncharacterized protein</fullName>
    </submittedName>
</protein>
<sequence>MNSRRQQSQNQILFSNCSGLAACYNTNNAVLN</sequence>
<evidence type="ECO:0000313" key="1">
    <source>
        <dbReference type="EMBL" id="JAH89919.1"/>
    </source>
</evidence>
<reference evidence="1" key="2">
    <citation type="journal article" date="2015" name="Fish Shellfish Immunol.">
        <title>Early steps in the European eel (Anguilla anguilla)-Vibrio vulnificus interaction in the gills: Role of the RtxA13 toxin.</title>
        <authorList>
            <person name="Callol A."/>
            <person name="Pajuelo D."/>
            <person name="Ebbesson L."/>
            <person name="Teles M."/>
            <person name="MacKenzie S."/>
            <person name="Amaro C."/>
        </authorList>
    </citation>
    <scope>NUCLEOTIDE SEQUENCE</scope>
</reference>
<dbReference type="EMBL" id="GBXM01018658">
    <property type="protein sequence ID" value="JAH89919.1"/>
    <property type="molecule type" value="Transcribed_RNA"/>
</dbReference>
<proteinExistence type="predicted"/>
<name>A0A0E9WHQ2_ANGAN</name>